<keyword evidence="10" id="KW-0904">Protein phosphatase</keyword>
<dbReference type="SMART" id="SM00065">
    <property type="entry name" value="GAF"/>
    <property type="match status" value="1"/>
</dbReference>
<dbReference type="InterPro" id="IPR001932">
    <property type="entry name" value="PPM-type_phosphatase-like_dom"/>
</dbReference>
<dbReference type="EC" id="3.1.3.16" evidence="1"/>
<dbReference type="SMART" id="SM00331">
    <property type="entry name" value="PP2C_SIG"/>
    <property type="match status" value="1"/>
</dbReference>
<comment type="function">
    <text evidence="13">Primarily acts as an independent SigF regulator that is sensitive to the osmosensory signal, mediating the cross talk of PknD with the SigF regulon. Possesses both phosphatase and kinase activities. The kinase domain functions as a classic anti-sigma factor-like kinase to phosphorylate the anti-anti-sigma factor domain at the canonical regulatory site, and the phosphatase domain antagonizes this activity.</text>
</comment>
<evidence type="ECO:0000256" key="10">
    <source>
        <dbReference type="ARBA" id="ARBA00022912"/>
    </source>
</evidence>
<gene>
    <name evidence="18" type="ORF">JFN87_17110</name>
</gene>
<dbReference type="SMART" id="SM00091">
    <property type="entry name" value="PAS"/>
    <property type="match status" value="1"/>
</dbReference>
<dbReference type="InterPro" id="IPR029016">
    <property type="entry name" value="GAF-like_dom_sf"/>
</dbReference>
<dbReference type="Gene3D" id="3.30.565.10">
    <property type="entry name" value="Histidine kinase-like ATPase, C-terminal domain"/>
    <property type="match status" value="1"/>
</dbReference>
<evidence type="ECO:0000256" key="12">
    <source>
        <dbReference type="ARBA" id="ARBA00047761"/>
    </source>
</evidence>
<dbReference type="InterPro" id="IPR003018">
    <property type="entry name" value="GAF"/>
</dbReference>
<dbReference type="Pfam" id="PF13581">
    <property type="entry name" value="HATPase_c_2"/>
    <property type="match status" value="1"/>
</dbReference>
<dbReference type="FunFam" id="3.60.40.10:FF:000005">
    <property type="entry name" value="Serine/threonine protein phosphatase"/>
    <property type="match status" value="1"/>
</dbReference>
<keyword evidence="5" id="KW-0547">Nucleotide-binding</keyword>
<evidence type="ECO:0000256" key="11">
    <source>
        <dbReference type="ARBA" id="ARBA00023211"/>
    </source>
</evidence>
<dbReference type="InterPro" id="IPR036890">
    <property type="entry name" value="HATPase_C_sf"/>
</dbReference>
<sequence length="694" mass="74700">MHTFREPSSGPPMISESARVAQTALSANGMGVFLWDVNTGVMRYNDAGLAVMGISPHEWDGRLETLGERMVDTELPAVQARVERALKEGTSFSLYFRVRLPGNSLRWTHTQGRVVSDGQGRPARVIGIIRDASQELLAVDQTEQVRKARSDRRRQAAIAGSLNEALAGAVTVSDVAQAVTSTELLGQLGAATIALGLLDNGRVIPAGSNNLPDNWVRNVHLGRYDEPLPLSDVIRTGQPVFLTSREQYAEKYPGLRPLLDQIPDATAAAYLPLIAHGSPIGAIGLSYNGKAQFTPDEQTVLTAVSTTIAQSLQRALLYDGEHELASGLQAAMLPQTMPHVPGVDLTVRYRPAHPPGDVGGDWYDAILLPGGQIIAVVGDVEGHDVTAAAVMGQLRIALHAYADEGHPPATIMARTSAFLAESDTDRLATCILVHLDPATGRMVTVRAGHTPPALRRPNHGTTWIDTPGGLPLGLTEPNGFHTYPETEITLEPEATLLLCTDGLLETRTADVDTDTKLLNTLRTGPPNPDPLADHLINTMATCTGEEDDVALLLLRRTTHKPSATRTPRITVPISRTNPDSLHTARHTLRTALHQWSLDPLRDTAELLACELTTNALLHTHGTVTLTATPVETDRRTLRLTVTDTSSAPPRRRSASEQSTSGRGLVLVEELATAWGITARGNGKAVWCDIPLVRD</sequence>
<protein>
    <recommendedName>
        <fullName evidence="1">protein-serine/threonine phosphatase</fullName>
        <ecNumber evidence="1">3.1.3.16</ecNumber>
    </recommendedName>
    <alternativeName>
        <fullName evidence="15">Protein-serine/threonine phosphatase</fullName>
    </alternativeName>
    <alternativeName>
        <fullName evidence="14">Serine/threonine-protein kinase</fullName>
    </alternativeName>
</protein>
<dbReference type="Pfam" id="PF13185">
    <property type="entry name" value="GAF_2"/>
    <property type="match status" value="1"/>
</dbReference>
<evidence type="ECO:0000256" key="6">
    <source>
        <dbReference type="ARBA" id="ARBA00022777"/>
    </source>
</evidence>
<dbReference type="SUPFAM" id="SSF55785">
    <property type="entry name" value="PYP-like sensor domain (PAS domain)"/>
    <property type="match status" value="1"/>
</dbReference>
<evidence type="ECO:0000259" key="17">
    <source>
        <dbReference type="PROSITE" id="PS50112"/>
    </source>
</evidence>
<dbReference type="SUPFAM" id="SSF55874">
    <property type="entry name" value="ATPase domain of HSP90 chaperone/DNA topoisomerase II/histidine kinase"/>
    <property type="match status" value="1"/>
</dbReference>
<keyword evidence="7" id="KW-0378">Hydrolase</keyword>
<dbReference type="SUPFAM" id="SSF81606">
    <property type="entry name" value="PP2C-like"/>
    <property type="match status" value="1"/>
</dbReference>
<feature type="region of interest" description="Disordered" evidence="16">
    <location>
        <begin position="641"/>
        <end position="661"/>
    </location>
</feature>
<dbReference type="CDD" id="cd16936">
    <property type="entry name" value="HATPase_RsbW-like"/>
    <property type="match status" value="1"/>
</dbReference>
<evidence type="ECO:0000313" key="18">
    <source>
        <dbReference type="EMBL" id="MBP0459212.1"/>
    </source>
</evidence>
<dbReference type="Gene3D" id="3.60.40.10">
    <property type="entry name" value="PPM-type phosphatase domain"/>
    <property type="match status" value="1"/>
</dbReference>
<dbReference type="GO" id="GO:0046872">
    <property type="term" value="F:metal ion binding"/>
    <property type="evidence" value="ECO:0007669"/>
    <property type="project" value="UniProtKB-KW"/>
</dbReference>
<reference evidence="18" key="1">
    <citation type="submission" date="2021-03" db="EMBL/GenBank/DDBJ databases">
        <title>Whole genome sequence of Streptomyces bomunensis MMS17-BM035.</title>
        <authorList>
            <person name="Lee J.H."/>
        </authorList>
    </citation>
    <scope>NUCLEOTIDE SEQUENCE</scope>
    <source>
        <strain evidence="18">MMS17-BM035</strain>
    </source>
</reference>
<feature type="domain" description="PAS" evidence="17">
    <location>
        <begin position="17"/>
        <end position="89"/>
    </location>
</feature>
<dbReference type="SUPFAM" id="SSF55781">
    <property type="entry name" value="GAF domain-like"/>
    <property type="match status" value="1"/>
</dbReference>
<keyword evidence="6" id="KW-0418">Kinase</keyword>
<dbReference type="Proteomes" id="UP000670475">
    <property type="component" value="Unassembled WGS sequence"/>
</dbReference>
<dbReference type="AlphaFoldDB" id="A0A940MDV1"/>
<keyword evidence="9" id="KW-0460">Magnesium</keyword>
<dbReference type="Pfam" id="PF07228">
    <property type="entry name" value="SpoIIE"/>
    <property type="match status" value="1"/>
</dbReference>
<evidence type="ECO:0000256" key="1">
    <source>
        <dbReference type="ARBA" id="ARBA00013081"/>
    </source>
</evidence>
<dbReference type="GO" id="GO:0005524">
    <property type="term" value="F:ATP binding"/>
    <property type="evidence" value="ECO:0007669"/>
    <property type="project" value="UniProtKB-KW"/>
</dbReference>
<dbReference type="GO" id="GO:0016301">
    <property type="term" value="F:kinase activity"/>
    <property type="evidence" value="ECO:0007669"/>
    <property type="project" value="UniProtKB-KW"/>
</dbReference>
<name>A0A940MDV1_9ACTN</name>
<dbReference type="InterPro" id="IPR000014">
    <property type="entry name" value="PAS"/>
</dbReference>
<evidence type="ECO:0000256" key="14">
    <source>
        <dbReference type="ARBA" id="ARBA00075117"/>
    </source>
</evidence>
<evidence type="ECO:0000256" key="2">
    <source>
        <dbReference type="ARBA" id="ARBA00022553"/>
    </source>
</evidence>
<evidence type="ECO:0000313" key="19">
    <source>
        <dbReference type="Proteomes" id="UP000670475"/>
    </source>
</evidence>
<dbReference type="InterPro" id="IPR052016">
    <property type="entry name" value="Bact_Sigma-Reg"/>
</dbReference>
<comment type="caution">
    <text evidence="18">The sequence shown here is derived from an EMBL/GenBank/DDBJ whole genome shotgun (WGS) entry which is preliminary data.</text>
</comment>
<evidence type="ECO:0000256" key="4">
    <source>
        <dbReference type="ARBA" id="ARBA00022723"/>
    </source>
</evidence>
<evidence type="ECO:0000256" key="16">
    <source>
        <dbReference type="SAM" id="MobiDB-lite"/>
    </source>
</evidence>
<keyword evidence="19" id="KW-1185">Reference proteome</keyword>
<dbReference type="InterPro" id="IPR001610">
    <property type="entry name" value="PAC"/>
</dbReference>
<evidence type="ECO:0000256" key="8">
    <source>
        <dbReference type="ARBA" id="ARBA00022840"/>
    </source>
</evidence>
<evidence type="ECO:0000256" key="3">
    <source>
        <dbReference type="ARBA" id="ARBA00022679"/>
    </source>
</evidence>
<keyword evidence="11" id="KW-0464">Manganese</keyword>
<dbReference type="InterPro" id="IPR035965">
    <property type="entry name" value="PAS-like_dom_sf"/>
</dbReference>
<dbReference type="Gene3D" id="3.30.450.40">
    <property type="match status" value="1"/>
</dbReference>
<dbReference type="PANTHER" id="PTHR43156:SF2">
    <property type="entry name" value="STAGE II SPORULATION PROTEIN E"/>
    <property type="match status" value="1"/>
</dbReference>
<evidence type="ECO:0000256" key="9">
    <source>
        <dbReference type="ARBA" id="ARBA00022842"/>
    </source>
</evidence>
<dbReference type="InterPro" id="IPR036457">
    <property type="entry name" value="PPM-type-like_dom_sf"/>
</dbReference>
<dbReference type="SMART" id="SM00086">
    <property type="entry name" value="PAC"/>
    <property type="match status" value="1"/>
</dbReference>
<dbReference type="InterPro" id="IPR003594">
    <property type="entry name" value="HATPase_dom"/>
</dbReference>
<dbReference type="CDD" id="cd00130">
    <property type="entry name" value="PAS"/>
    <property type="match status" value="1"/>
</dbReference>
<keyword evidence="2" id="KW-0597">Phosphoprotein</keyword>
<dbReference type="Gene3D" id="3.30.450.20">
    <property type="entry name" value="PAS domain"/>
    <property type="match status" value="1"/>
</dbReference>
<dbReference type="GO" id="GO:0004722">
    <property type="term" value="F:protein serine/threonine phosphatase activity"/>
    <property type="evidence" value="ECO:0007669"/>
    <property type="project" value="UniProtKB-EC"/>
</dbReference>
<accession>A0A940MDV1</accession>
<keyword evidence="4" id="KW-0479">Metal-binding</keyword>
<dbReference type="PROSITE" id="PS50112">
    <property type="entry name" value="PAS"/>
    <property type="match status" value="1"/>
</dbReference>
<dbReference type="EMBL" id="JAGIQL010000064">
    <property type="protein sequence ID" value="MBP0459212.1"/>
    <property type="molecule type" value="Genomic_DNA"/>
</dbReference>
<comment type="catalytic activity">
    <reaction evidence="12">
        <text>O-phospho-L-seryl-[protein] + H2O = L-seryl-[protein] + phosphate</text>
        <dbReference type="Rhea" id="RHEA:20629"/>
        <dbReference type="Rhea" id="RHEA-COMP:9863"/>
        <dbReference type="Rhea" id="RHEA-COMP:11604"/>
        <dbReference type="ChEBI" id="CHEBI:15377"/>
        <dbReference type="ChEBI" id="CHEBI:29999"/>
        <dbReference type="ChEBI" id="CHEBI:43474"/>
        <dbReference type="ChEBI" id="CHEBI:83421"/>
        <dbReference type="EC" id="3.1.3.16"/>
    </reaction>
</comment>
<organism evidence="18 19">
    <name type="scientific">Streptomyces montanisoli</name>
    <dbReference type="NCBI Taxonomy" id="2798581"/>
    <lineage>
        <taxon>Bacteria</taxon>
        <taxon>Bacillati</taxon>
        <taxon>Actinomycetota</taxon>
        <taxon>Actinomycetes</taxon>
        <taxon>Kitasatosporales</taxon>
        <taxon>Streptomycetaceae</taxon>
        <taxon>Streptomyces</taxon>
    </lineage>
</organism>
<evidence type="ECO:0000256" key="5">
    <source>
        <dbReference type="ARBA" id="ARBA00022741"/>
    </source>
</evidence>
<keyword evidence="8" id="KW-0067">ATP-binding</keyword>
<evidence type="ECO:0000256" key="7">
    <source>
        <dbReference type="ARBA" id="ARBA00022801"/>
    </source>
</evidence>
<dbReference type="InterPro" id="IPR013655">
    <property type="entry name" value="PAS_fold_3"/>
</dbReference>
<dbReference type="Pfam" id="PF08447">
    <property type="entry name" value="PAS_3"/>
    <property type="match status" value="1"/>
</dbReference>
<evidence type="ECO:0000256" key="13">
    <source>
        <dbReference type="ARBA" id="ARBA00056274"/>
    </source>
</evidence>
<proteinExistence type="predicted"/>
<evidence type="ECO:0000256" key="15">
    <source>
        <dbReference type="ARBA" id="ARBA00081350"/>
    </source>
</evidence>
<dbReference type="PANTHER" id="PTHR43156">
    <property type="entry name" value="STAGE II SPORULATION PROTEIN E-RELATED"/>
    <property type="match status" value="1"/>
</dbReference>
<keyword evidence="3" id="KW-0808">Transferase</keyword>